<dbReference type="AlphaFoldDB" id="S6BF26"/>
<protein>
    <submittedName>
        <fullName evidence="1">Uncharacterized protein</fullName>
    </submittedName>
</protein>
<organism evidence="1">
    <name type="scientific">Babesia bovis</name>
    <dbReference type="NCBI Taxonomy" id="5865"/>
    <lineage>
        <taxon>Eukaryota</taxon>
        <taxon>Sar</taxon>
        <taxon>Alveolata</taxon>
        <taxon>Apicomplexa</taxon>
        <taxon>Aconoidasida</taxon>
        <taxon>Piroplasmida</taxon>
        <taxon>Babesiidae</taxon>
        <taxon>Babesia</taxon>
    </lineage>
</organism>
<accession>S6BF26</accession>
<evidence type="ECO:0000313" key="1">
    <source>
        <dbReference type="EMBL" id="BAN64684.1"/>
    </source>
</evidence>
<sequence length="54" mass="5890">MLMPSFLIIRCNSSLASIAAAYDRHMIRPSLTQCAIVASIGVCILFRGTSKTFI</sequence>
<proteinExistence type="evidence at transcript level"/>
<name>S6BF26_BABBO</name>
<dbReference type="EMBL" id="AK440890">
    <property type="protein sequence ID" value="BAN64684.1"/>
    <property type="molecule type" value="mRNA"/>
</dbReference>
<reference evidence="1" key="1">
    <citation type="journal article" date="2014" name="BMC Genomics">
        <title>The Babesia bovis gene and promoter model: an update from full-length EST analysis.</title>
        <authorList>
            <person name="Yamagishi J."/>
            <person name="Wakaguri H."/>
            <person name="Yokoyama N."/>
            <person name="Yamashita R."/>
            <person name="Suzuki Y."/>
            <person name="Xuan X."/>
            <person name="Igarashi I."/>
        </authorList>
    </citation>
    <scope>NUCLEOTIDE SEQUENCE</scope>
    <source>
        <strain evidence="1">Texas</strain>
    </source>
</reference>